<dbReference type="InterPro" id="IPR045066">
    <property type="entry name" value="Beta_CA_cladeB"/>
</dbReference>
<evidence type="ECO:0000256" key="5">
    <source>
        <dbReference type="ARBA" id="ARBA00023239"/>
    </source>
</evidence>
<dbReference type="Proteomes" id="UP001418222">
    <property type="component" value="Unassembled WGS sequence"/>
</dbReference>
<evidence type="ECO:0000256" key="4">
    <source>
        <dbReference type="ARBA" id="ARBA00022833"/>
    </source>
</evidence>
<keyword evidence="4 7" id="KW-0862">Zinc</keyword>
<dbReference type="PROSITE" id="PS00704">
    <property type="entry name" value="PROK_CO2_ANHYDRASE_1"/>
    <property type="match status" value="1"/>
</dbReference>
<comment type="function">
    <text evidence="1 8">Reversible hydration of carbon dioxide.</text>
</comment>
<dbReference type="SMART" id="SM00947">
    <property type="entry name" value="Pro_CA"/>
    <property type="match status" value="1"/>
</dbReference>
<feature type="region of interest" description="Disordered" evidence="9">
    <location>
        <begin position="1"/>
        <end position="24"/>
    </location>
</feature>
<dbReference type="FunFam" id="3.40.1050.10:FF:000003">
    <property type="entry name" value="Carbonic anhydrase"/>
    <property type="match status" value="1"/>
</dbReference>
<dbReference type="GO" id="GO:0004089">
    <property type="term" value="F:carbonate dehydratase activity"/>
    <property type="evidence" value="ECO:0007669"/>
    <property type="project" value="UniProtKB-UniRule"/>
</dbReference>
<evidence type="ECO:0000313" key="11">
    <source>
        <dbReference type="Proteomes" id="UP001418222"/>
    </source>
</evidence>
<dbReference type="PANTHER" id="PTHR11002:SF12">
    <property type="entry name" value="CARBONIC ANHYDRASE"/>
    <property type="match status" value="1"/>
</dbReference>
<organism evidence="10 11">
    <name type="scientific">Platanthera zijinensis</name>
    <dbReference type="NCBI Taxonomy" id="2320716"/>
    <lineage>
        <taxon>Eukaryota</taxon>
        <taxon>Viridiplantae</taxon>
        <taxon>Streptophyta</taxon>
        <taxon>Embryophyta</taxon>
        <taxon>Tracheophyta</taxon>
        <taxon>Spermatophyta</taxon>
        <taxon>Magnoliopsida</taxon>
        <taxon>Liliopsida</taxon>
        <taxon>Asparagales</taxon>
        <taxon>Orchidaceae</taxon>
        <taxon>Orchidoideae</taxon>
        <taxon>Orchideae</taxon>
        <taxon>Orchidinae</taxon>
        <taxon>Platanthera</taxon>
    </lineage>
</organism>
<name>A0AAP0G6C8_9ASPA</name>
<comment type="catalytic activity">
    <reaction evidence="6 8">
        <text>hydrogencarbonate + H(+) = CO2 + H2O</text>
        <dbReference type="Rhea" id="RHEA:10748"/>
        <dbReference type="ChEBI" id="CHEBI:15377"/>
        <dbReference type="ChEBI" id="CHEBI:15378"/>
        <dbReference type="ChEBI" id="CHEBI:16526"/>
        <dbReference type="ChEBI" id="CHEBI:17544"/>
        <dbReference type="EC" id="4.2.1.1"/>
    </reaction>
</comment>
<evidence type="ECO:0000256" key="1">
    <source>
        <dbReference type="ARBA" id="ARBA00002904"/>
    </source>
</evidence>
<dbReference type="GO" id="GO:0015976">
    <property type="term" value="P:carbon utilization"/>
    <property type="evidence" value="ECO:0007669"/>
    <property type="project" value="InterPro"/>
</dbReference>
<dbReference type="Gene3D" id="3.40.1050.10">
    <property type="entry name" value="Carbonic anhydrase"/>
    <property type="match status" value="1"/>
</dbReference>
<comment type="cofactor">
    <cofactor evidence="7">
        <name>Zn(2+)</name>
        <dbReference type="ChEBI" id="CHEBI:29105"/>
    </cofactor>
    <text evidence="7">Binds 1 zinc ion per subunit.</text>
</comment>
<dbReference type="EMBL" id="JBBWWQ010000008">
    <property type="protein sequence ID" value="KAK8940514.1"/>
    <property type="molecule type" value="Genomic_DNA"/>
</dbReference>
<evidence type="ECO:0000313" key="10">
    <source>
        <dbReference type="EMBL" id="KAK8940514.1"/>
    </source>
</evidence>
<dbReference type="InterPro" id="IPR001765">
    <property type="entry name" value="Carbonic_anhydrase"/>
</dbReference>
<feature type="binding site" evidence="7">
    <location>
        <position position="127"/>
    </location>
    <ligand>
        <name>Zn(2+)</name>
        <dbReference type="ChEBI" id="CHEBI:29105"/>
    </ligand>
</feature>
<dbReference type="GO" id="GO:0008270">
    <property type="term" value="F:zinc ion binding"/>
    <property type="evidence" value="ECO:0007669"/>
    <property type="project" value="UniProtKB-UniRule"/>
</dbReference>
<accession>A0AAP0G6C8</accession>
<feature type="compositionally biased region" description="Polar residues" evidence="9">
    <location>
        <begin position="15"/>
        <end position="24"/>
    </location>
</feature>
<evidence type="ECO:0000256" key="2">
    <source>
        <dbReference type="ARBA" id="ARBA00006217"/>
    </source>
</evidence>
<dbReference type="AlphaFoldDB" id="A0AAP0G6C8"/>
<feature type="binding site" evidence="7">
    <location>
        <position position="186"/>
    </location>
    <ligand>
        <name>Zn(2+)</name>
        <dbReference type="ChEBI" id="CHEBI:29105"/>
    </ligand>
</feature>
<dbReference type="InterPro" id="IPR036874">
    <property type="entry name" value="Carbonic_anhydrase_sf"/>
</dbReference>
<feature type="binding site" evidence="7">
    <location>
        <position position="189"/>
    </location>
    <ligand>
        <name>Zn(2+)</name>
        <dbReference type="ChEBI" id="CHEBI:29105"/>
    </ligand>
</feature>
<proteinExistence type="inferred from homology"/>
<keyword evidence="11" id="KW-1185">Reference proteome</keyword>
<comment type="caution">
    <text evidence="10">The sequence shown here is derived from an EMBL/GenBank/DDBJ whole genome shotgun (WGS) entry which is preliminary data.</text>
</comment>
<evidence type="ECO:0000256" key="8">
    <source>
        <dbReference type="RuleBase" id="RU003956"/>
    </source>
</evidence>
<dbReference type="SUPFAM" id="SSF53056">
    <property type="entry name" value="beta-carbonic anhydrase, cab"/>
    <property type="match status" value="1"/>
</dbReference>
<dbReference type="Pfam" id="PF00484">
    <property type="entry name" value="Pro_CA"/>
    <property type="match status" value="1"/>
</dbReference>
<keyword evidence="7" id="KW-0479">Metal-binding</keyword>
<evidence type="ECO:0000256" key="7">
    <source>
        <dbReference type="PIRSR" id="PIRSR601765-1"/>
    </source>
</evidence>
<evidence type="ECO:0000256" key="9">
    <source>
        <dbReference type="SAM" id="MobiDB-lite"/>
    </source>
</evidence>
<reference evidence="10 11" key="1">
    <citation type="journal article" date="2022" name="Nat. Plants">
        <title>Genomes of leafy and leafless Platanthera orchids illuminate the evolution of mycoheterotrophy.</title>
        <authorList>
            <person name="Li M.H."/>
            <person name="Liu K.W."/>
            <person name="Li Z."/>
            <person name="Lu H.C."/>
            <person name="Ye Q.L."/>
            <person name="Zhang D."/>
            <person name="Wang J.Y."/>
            <person name="Li Y.F."/>
            <person name="Zhong Z.M."/>
            <person name="Liu X."/>
            <person name="Yu X."/>
            <person name="Liu D.K."/>
            <person name="Tu X.D."/>
            <person name="Liu B."/>
            <person name="Hao Y."/>
            <person name="Liao X.Y."/>
            <person name="Jiang Y.T."/>
            <person name="Sun W.H."/>
            <person name="Chen J."/>
            <person name="Chen Y.Q."/>
            <person name="Ai Y."/>
            <person name="Zhai J.W."/>
            <person name="Wu S.S."/>
            <person name="Zhou Z."/>
            <person name="Hsiao Y.Y."/>
            <person name="Wu W.L."/>
            <person name="Chen Y.Y."/>
            <person name="Lin Y.F."/>
            <person name="Hsu J.L."/>
            <person name="Li C.Y."/>
            <person name="Wang Z.W."/>
            <person name="Zhao X."/>
            <person name="Zhong W.Y."/>
            <person name="Ma X.K."/>
            <person name="Ma L."/>
            <person name="Huang J."/>
            <person name="Chen G.Z."/>
            <person name="Huang M.Z."/>
            <person name="Huang L."/>
            <person name="Peng D.H."/>
            <person name="Luo Y.B."/>
            <person name="Zou S.Q."/>
            <person name="Chen S.P."/>
            <person name="Lan S."/>
            <person name="Tsai W.C."/>
            <person name="Van de Peer Y."/>
            <person name="Liu Z.J."/>
        </authorList>
    </citation>
    <scope>NUCLEOTIDE SEQUENCE [LARGE SCALE GENOMIC DNA]</scope>
    <source>
        <strain evidence="10">Lor287</strain>
    </source>
</reference>
<evidence type="ECO:0000256" key="6">
    <source>
        <dbReference type="ARBA" id="ARBA00048348"/>
    </source>
</evidence>
<dbReference type="PANTHER" id="PTHR11002">
    <property type="entry name" value="CARBONIC ANHYDRASE"/>
    <property type="match status" value="1"/>
</dbReference>
<feature type="binding site" evidence="7">
    <location>
        <position position="129"/>
    </location>
    <ligand>
        <name>Zn(2+)</name>
        <dbReference type="ChEBI" id="CHEBI:29105"/>
    </ligand>
</feature>
<gene>
    <name evidence="10" type="ORF">KSP39_PZI009968</name>
</gene>
<sequence length="321" mass="36004">MALLLRTRPFRPATSDASSDGNSNGFHVYPMESVNMRRLSLQVVSQGRRLGHVKTYTVMATKDNRGLGQELKESEKCREDCKDNDSDPLQELKLRFLKFKKETYLPNLDHYQNLAQVQSPKFMVVACADSRVCPSKILGFQPGEAFTVRNVANLVPPYQHGASETSAALEFAVNSLKVPNIFIIGHSCCGGIRALMSMKQKSASKYYCTVLPALMHSFLSESFIEDWVSIAKSARLSTEATVGNLSFDKQCTHCEKESINGSILNLLTYPWIEEKVTRGSLLLHGGYYDFTDCSFEKWTLVYRENLEGGSKFAIKGCSTWF</sequence>
<dbReference type="CDD" id="cd00884">
    <property type="entry name" value="beta_CA_cladeB"/>
    <property type="match status" value="1"/>
</dbReference>
<dbReference type="InterPro" id="IPR015892">
    <property type="entry name" value="Carbonic_anhydrase_CS"/>
</dbReference>
<dbReference type="PROSITE" id="PS00705">
    <property type="entry name" value="PROK_CO2_ANHYDRASE_2"/>
    <property type="match status" value="1"/>
</dbReference>
<protein>
    <recommendedName>
        <fullName evidence="3 8">Carbonic anhydrase</fullName>
        <ecNumber evidence="3 8">4.2.1.1</ecNumber>
    </recommendedName>
    <alternativeName>
        <fullName evidence="8">Carbonate dehydratase</fullName>
    </alternativeName>
</protein>
<evidence type="ECO:0000256" key="3">
    <source>
        <dbReference type="ARBA" id="ARBA00012925"/>
    </source>
</evidence>
<dbReference type="EC" id="4.2.1.1" evidence="3 8"/>
<comment type="similarity">
    <text evidence="2 8">Belongs to the beta-class carbonic anhydrase family.</text>
</comment>
<keyword evidence="5 8" id="KW-0456">Lyase</keyword>